<dbReference type="GO" id="GO:0008837">
    <property type="term" value="F:diaminopimelate epimerase activity"/>
    <property type="evidence" value="ECO:0007669"/>
    <property type="project" value="UniProtKB-UniRule"/>
</dbReference>
<keyword evidence="2 3" id="KW-0413">Isomerase</keyword>
<dbReference type="SUPFAM" id="SSF54506">
    <property type="entry name" value="Diaminopimelate epimerase-like"/>
    <property type="match status" value="2"/>
</dbReference>
<dbReference type="AlphaFoldDB" id="A0AAE3KS91"/>
<feature type="binding site" evidence="3">
    <location>
        <begin position="187"/>
        <end position="188"/>
    </location>
    <ligand>
        <name>substrate</name>
    </ligand>
</feature>
<dbReference type="GO" id="GO:0005829">
    <property type="term" value="C:cytosol"/>
    <property type="evidence" value="ECO:0007669"/>
    <property type="project" value="TreeGrafter"/>
</dbReference>
<feature type="site" description="Could be important to modulate the pK values of the two catalytic cysteine residues" evidence="3">
    <location>
        <position position="187"/>
    </location>
</feature>
<feature type="binding site" evidence="3">
    <location>
        <begin position="73"/>
        <end position="74"/>
    </location>
    <ligand>
        <name>substrate</name>
    </ligand>
</feature>
<organism evidence="5 6">
    <name type="scientific">Lacihabitans soyangensis</name>
    <dbReference type="NCBI Taxonomy" id="869394"/>
    <lineage>
        <taxon>Bacteria</taxon>
        <taxon>Pseudomonadati</taxon>
        <taxon>Bacteroidota</taxon>
        <taxon>Cytophagia</taxon>
        <taxon>Cytophagales</taxon>
        <taxon>Leadbetterellaceae</taxon>
        <taxon>Lacihabitans</taxon>
    </lineage>
</organism>
<evidence type="ECO:0000256" key="2">
    <source>
        <dbReference type="ARBA" id="ARBA00023235"/>
    </source>
</evidence>
<accession>A0AAE3KS91</accession>
<keyword evidence="3" id="KW-0457">Lysine biosynthesis</keyword>
<proteinExistence type="inferred from homology"/>
<dbReference type="Pfam" id="PF01678">
    <property type="entry name" value="DAP_epimerase"/>
    <property type="match status" value="2"/>
</dbReference>
<name>A0AAE3KS91_9BACT</name>
<gene>
    <name evidence="3" type="primary">dapF</name>
    <name evidence="5" type="ORF">EGI31_08975</name>
</gene>
<comment type="subunit">
    <text evidence="3">Homodimer.</text>
</comment>
<dbReference type="RefSeq" id="WP_255036873.1">
    <property type="nucleotide sequence ID" value="NZ_RJUF01000020.1"/>
</dbReference>
<feature type="binding site" evidence="3">
    <location>
        <position position="12"/>
    </location>
    <ligand>
        <name>substrate</name>
    </ligand>
</feature>
<feature type="binding site" evidence="3">
    <location>
        <position position="63"/>
    </location>
    <ligand>
        <name>substrate</name>
    </ligand>
</feature>
<keyword evidence="3" id="KW-0963">Cytoplasm</keyword>
<feature type="active site" description="Proton donor" evidence="3">
    <location>
        <position position="72"/>
    </location>
</feature>
<reference evidence="5 6" key="1">
    <citation type="submission" date="2018-11" db="EMBL/GenBank/DDBJ databases">
        <title>Novel bacteria species description.</title>
        <authorList>
            <person name="Han J.-H."/>
        </authorList>
    </citation>
    <scope>NUCLEOTIDE SEQUENCE [LARGE SCALE GENOMIC DNA]</scope>
    <source>
        <strain evidence="5 6">KCTC23259</strain>
    </source>
</reference>
<dbReference type="GO" id="GO:0009089">
    <property type="term" value="P:lysine biosynthetic process via diaminopimelate"/>
    <property type="evidence" value="ECO:0007669"/>
    <property type="project" value="UniProtKB-UniRule"/>
</dbReference>
<feature type="site" description="Could be important to modulate the pK values of the two catalytic cysteine residues" evidence="3">
    <location>
        <position position="136"/>
    </location>
</feature>
<dbReference type="PANTHER" id="PTHR31689:SF0">
    <property type="entry name" value="DIAMINOPIMELATE EPIMERASE"/>
    <property type="match status" value="1"/>
</dbReference>
<evidence type="ECO:0000256" key="4">
    <source>
        <dbReference type="NCBIfam" id="TIGR00652"/>
    </source>
</evidence>
<comment type="similarity">
    <text evidence="1 3">Belongs to the diaminopimelate epimerase family.</text>
</comment>
<dbReference type="NCBIfam" id="TIGR00652">
    <property type="entry name" value="DapF"/>
    <property type="match status" value="1"/>
</dbReference>
<comment type="catalytic activity">
    <reaction evidence="3">
        <text>(2S,6S)-2,6-diaminopimelate = meso-2,6-diaminopimelate</text>
        <dbReference type="Rhea" id="RHEA:15393"/>
        <dbReference type="ChEBI" id="CHEBI:57609"/>
        <dbReference type="ChEBI" id="CHEBI:57791"/>
        <dbReference type="EC" id="5.1.1.7"/>
    </reaction>
</comment>
<keyword evidence="6" id="KW-1185">Reference proteome</keyword>
<evidence type="ECO:0000256" key="1">
    <source>
        <dbReference type="ARBA" id="ARBA00010219"/>
    </source>
</evidence>
<protein>
    <recommendedName>
        <fullName evidence="3 4">Diaminopimelate epimerase</fullName>
        <shortName evidence="3">DAP epimerase</shortName>
        <ecNumber evidence="3 4">5.1.1.7</ecNumber>
    </recommendedName>
    <alternativeName>
        <fullName evidence="3">PLP-independent amino acid racemase</fullName>
    </alternativeName>
</protein>
<feature type="binding site" evidence="3">
    <location>
        <position position="169"/>
    </location>
    <ligand>
        <name>substrate</name>
    </ligand>
</feature>
<evidence type="ECO:0000313" key="6">
    <source>
        <dbReference type="Proteomes" id="UP001204144"/>
    </source>
</evidence>
<dbReference type="InterPro" id="IPR001653">
    <property type="entry name" value="DAP_epimerase_DapF"/>
</dbReference>
<evidence type="ECO:0000256" key="3">
    <source>
        <dbReference type="HAMAP-Rule" id="MF_00197"/>
    </source>
</evidence>
<evidence type="ECO:0000313" key="5">
    <source>
        <dbReference type="EMBL" id="MCP9763087.1"/>
    </source>
</evidence>
<feature type="active site" description="Proton acceptor" evidence="3">
    <location>
        <position position="197"/>
    </location>
</feature>
<dbReference type="EMBL" id="RJUF01000020">
    <property type="protein sequence ID" value="MCP9763087.1"/>
    <property type="molecule type" value="Genomic_DNA"/>
</dbReference>
<comment type="subcellular location">
    <subcellularLocation>
        <location evidence="3">Cytoplasm</location>
    </subcellularLocation>
</comment>
<sequence>MTKFFKYQGTGNDFVMIDNREGGFDDSIKNVEFLCHRRFGIGADGLILIENADGFDFKMRYFNADGKEGSMCGNGGRCAVKFASDLGIFEKQATFIAVDGPHHATVDQGEVSLGMIDVEEIFDETNGYFLNTGSPHLVIFEEDLDNLDVKTKGAAIRYSDYWVGKGGVNVNFVQIIDHENIKVRTYERGVEDETYSCGTGVTAAAIASSEKKGLSQKLNIQTLGGKLGVSFQRGQKFSEILLNGPAIFVFEGEVL</sequence>
<comment type="caution">
    <text evidence="5">The sequence shown here is derived from an EMBL/GenBank/DDBJ whole genome shotgun (WGS) entry which is preliminary data.</text>
</comment>
<keyword evidence="3" id="KW-0028">Amino-acid biosynthesis</keyword>
<dbReference type="Proteomes" id="UP001204144">
    <property type="component" value="Unassembled WGS sequence"/>
</dbReference>
<dbReference type="Gene3D" id="3.10.310.10">
    <property type="entry name" value="Diaminopimelate Epimerase, Chain A, domain 1"/>
    <property type="match status" value="2"/>
</dbReference>
<feature type="binding site" evidence="3">
    <location>
        <begin position="198"/>
        <end position="199"/>
    </location>
    <ligand>
        <name>substrate</name>
    </ligand>
</feature>
<comment type="function">
    <text evidence="3">Catalyzes the stereoinversion of LL-2,6-diaminopimelate (L,L-DAP) to meso-diaminopimelate (meso-DAP), a precursor of L-lysine and an essential component of the bacterial peptidoglycan.</text>
</comment>
<comment type="caution">
    <text evidence="3">Lacks conserved residue(s) required for the propagation of feature annotation.</text>
</comment>
<comment type="pathway">
    <text evidence="3">Amino-acid biosynthesis; L-lysine biosynthesis via DAP pathway; DL-2,6-diaminopimelate from LL-2,6-diaminopimelate: step 1/1.</text>
</comment>
<dbReference type="PANTHER" id="PTHR31689">
    <property type="entry name" value="DIAMINOPIMELATE EPIMERASE, CHLOROPLASTIC"/>
    <property type="match status" value="1"/>
</dbReference>
<dbReference type="EC" id="5.1.1.7" evidence="3 4"/>
<dbReference type="HAMAP" id="MF_00197">
    <property type="entry name" value="DAP_epimerase"/>
    <property type="match status" value="1"/>
</dbReference>